<dbReference type="EMBL" id="JAUIQD010000005">
    <property type="protein sequence ID" value="KAK3348823.1"/>
    <property type="molecule type" value="Genomic_DNA"/>
</dbReference>
<protein>
    <submittedName>
        <fullName evidence="4">Alpha/beta hydrolase</fullName>
    </submittedName>
</protein>
<dbReference type="Pfam" id="PF12697">
    <property type="entry name" value="Abhydrolase_6"/>
    <property type="match status" value="1"/>
</dbReference>
<comment type="similarity">
    <text evidence="2">Belongs to the AB hydrolase superfamily. Epoxide hydrolase family.</text>
</comment>
<sequence>MSEPLEARNFFPALQRNVTPTPSGSTVVSYTSDLGDGKPILTLIHGYPQSAFIWRHITPTLLGKVSLFIPELPGYGISTPSPPSKRSVGAALLAALSTLFSGPRHVILSGHDRGARICHRLAVDAASAPPNLKIIGAFLLDIVPTKVQWDRFSDPAIARGYFHWPLLANVELAVGMLKAYGGGRWARGAFRLAGKNEEGLRRLEDGVEVYVGLFDKEEVIRGSCEDYEAGAGVDVEEQVADQREGRKIGVPTVVMFSEAGLGARMDVAREWADWVQEGVPYEAVPVGEGYGHYLPEEAHDIVSEKMISFLKEIEGVELN</sequence>
<dbReference type="SUPFAM" id="SSF53474">
    <property type="entry name" value="alpha/beta-Hydrolases"/>
    <property type="match status" value="1"/>
</dbReference>
<dbReference type="PANTHER" id="PTHR43329">
    <property type="entry name" value="EPOXIDE HYDROLASE"/>
    <property type="match status" value="1"/>
</dbReference>
<evidence type="ECO:0000313" key="5">
    <source>
        <dbReference type="Proteomes" id="UP001275084"/>
    </source>
</evidence>
<reference evidence="4" key="1">
    <citation type="journal article" date="2023" name="Mol. Phylogenet. Evol.">
        <title>Genome-scale phylogeny and comparative genomics of the fungal order Sordariales.</title>
        <authorList>
            <person name="Hensen N."/>
            <person name="Bonometti L."/>
            <person name="Westerberg I."/>
            <person name="Brannstrom I.O."/>
            <person name="Guillou S."/>
            <person name="Cros-Aarteil S."/>
            <person name="Calhoun S."/>
            <person name="Haridas S."/>
            <person name="Kuo A."/>
            <person name="Mondo S."/>
            <person name="Pangilinan J."/>
            <person name="Riley R."/>
            <person name="LaButti K."/>
            <person name="Andreopoulos B."/>
            <person name="Lipzen A."/>
            <person name="Chen C."/>
            <person name="Yan M."/>
            <person name="Daum C."/>
            <person name="Ng V."/>
            <person name="Clum A."/>
            <person name="Steindorff A."/>
            <person name="Ohm R.A."/>
            <person name="Martin F."/>
            <person name="Silar P."/>
            <person name="Natvig D.O."/>
            <person name="Lalanne C."/>
            <person name="Gautier V."/>
            <person name="Ament-Velasquez S.L."/>
            <person name="Kruys A."/>
            <person name="Hutchinson M.I."/>
            <person name="Powell A.J."/>
            <person name="Barry K."/>
            <person name="Miller A.N."/>
            <person name="Grigoriev I.V."/>
            <person name="Debuchy R."/>
            <person name="Gladieux P."/>
            <person name="Hiltunen Thoren M."/>
            <person name="Johannesson H."/>
        </authorList>
    </citation>
    <scope>NUCLEOTIDE SEQUENCE</scope>
    <source>
        <strain evidence="4">CBS 955.72</strain>
    </source>
</reference>
<dbReference type="AlphaFoldDB" id="A0AAJ0HDE6"/>
<dbReference type="PRINTS" id="PR00412">
    <property type="entry name" value="EPOXHYDRLASE"/>
</dbReference>
<keyword evidence="5" id="KW-1185">Reference proteome</keyword>
<keyword evidence="1 4" id="KW-0378">Hydrolase</keyword>
<dbReference type="InterPro" id="IPR000639">
    <property type="entry name" value="Epox_hydrolase-like"/>
</dbReference>
<dbReference type="GO" id="GO:0016787">
    <property type="term" value="F:hydrolase activity"/>
    <property type="evidence" value="ECO:0007669"/>
    <property type="project" value="UniProtKB-KW"/>
</dbReference>
<proteinExistence type="inferred from homology"/>
<accession>A0AAJ0HDE6</accession>
<gene>
    <name evidence="4" type="ORF">B0T25DRAFT_230089</name>
</gene>
<reference evidence="4" key="2">
    <citation type="submission" date="2023-06" db="EMBL/GenBank/DDBJ databases">
        <authorList>
            <consortium name="Lawrence Berkeley National Laboratory"/>
            <person name="Haridas S."/>
            <person name="Hensen N."/>
            <person name="Bonometti L."/>
            <person name="Westerberg I."/>
            <person name="Brannstrom I.O."/>
            <person name="Guillou S."/>
            <person name="Cros-Aarteil S."/>
            <person name="Calhoun S."/>
            <person name="Kuo A."/>
            <person name="Mondo S."/>
            <person name="Pangilinan J."/>
            <person name="Riley R."/>
            <person name="Labutti K."/>
            <person name="Andreopoulos B."/>
            <person name="Lipzen A."/>
            <person name="Chen C."/>
            <person name="Yanf M."/>
            <person name="Daum C."/>
            <person name="Ng V."/>
            <person name="Clum A."/>
            <person name="Steindorff A."/>
            <person name="Ohm R."/>
            <person name="Martin F."/>
            <person name="Silar P."/>
            <person name="Natvig D."/>
            <person name="Lalanne C."/>
            <person name="Gautier V."/>
            <person name="Ament-Velasquez S.L."/>
            <person name="Kruys A."/>
            <person name="Hutchinson M.I."/>
            <person name="Powell A.J."/>
            <person name="Barry K."/>
            <person name="Miller A.N."/>
            <person name="Grigoriev I.V."/>
            <person name="Debuchy R."/>
            <person name="Gladieux P."/>
            <person name="Thoren M.H."/>
            <person name="Johannesson H."/>
        </authorList>
    </citation>
    <scope>NUCLEOTIDE SEQUENCE</scope>
    <source>
        <strain evidence="4">CBS 955.72</strain>
    </source>
</reference>
<feature type="domain" description="AB hydrolase-1" evidence="3">
    <location>
        <begin position="43"/>
        <end position="298"/>
    </location>
</feature>
<dbReference type="Gene3D" id="3.40.50.1820">
    <property type="entry name" value="alpha/beta hydrolase"/>
    <property type="match status" value="1"/>
</dbReference>
<evidence type="ECO:0000256" key="2">
    <source>
        <dbReference type="ARBA" id="ARBA00038334"/>
    </source>
</evidence>
<evidence type="ECO:0000259" key="3">
    <source>
        <dbReference type="Pfam" id="PF12697"/>
    </source>
</evidence>
<dbReference type="InterPro" id="IPR000073">
    <property type="entry name" value="AB_hydrolase_1"/>
</dbReference>
<evidence type="ECO:0000313" key="4">
    <source>
        <dbReference type="EMBL" id="KAK3348823.1"/>
    </source>
</evidence>
<dbReference type="InterPro" id="IPR029058">
    <property type="entry name" value="AB_hydrolase_fold"/>
</dbReference>
<name>A0AAJ0HDE6_9PEZI</name>
<evidence type="ECO:0000256" key="1">
    <source>
        <dbReference type="ARBA" id="ARBA00022801"/>
    </source>
</evidence>
<dbReference type="Proteomes" id="UP001275084">
    <property type="component" value="Unassembled WGS sequence"/>
</dbReference>
<comment type="caution">
    <text evidence="4">The sequence shown here is derived from an EMBL/GenBank/DDBJ whole genome shotgun (WGS) entry which is preliminary data.</text>
</comment>
<organism evidence="4 5">
    <name type="scientific">Lasiosphaeria hispida</name>
    <dbReference type="NCBI Taxonomy" id="260671"/>
    <lineage>
        <taxon>Eukaryota</taxon>
        <taxon>Fungi</taxon>
        <taxon>Dikarya</taxon>
        <taxon>Ascomycota</taxon>
        <taxon>Pezizomycotina</taxon>
        <taxon>Sordariomycetes</taxon>
        <taxon>Sordariomycetidae</taxon>
        <taxon>Sordariales</taxon>
        <taxon>Lasiosphaeriaceae</taxon>
        <taxon>Lasiosphaeria</taxon>
    </lineage>
</organism>